<organism evidence="5 6">
    <name type="scientific">Desertihabitans brevis</name>
    <dbReference type="NCBI Taxonomy" id="2268447"/>
    <lineage>
        <taxon>Bacteria</taxon>
        <taxon>Bacillati</taxon>
        <taxon>Actinomycetota</taxon>
        <taxon>Actinomycetes</taxon>
        <taxon>Propionibacteriales</taxon>
        <taxon>Propionibacteriaceae</taxon>
        <taxon>Desertihabitans</taxon>
    </lineage>
</organism>
<keyword evidence="6" id="KW-1185">Reference proteome</keyword>
<dbReference type="SUPFAM" id="SSF46785">
    <property type="entry name" value="Winged helix' DNA-binding domain"/>
    <property type="match status" value="1"/>
</dbReference>
<dbReference type="PROSITE" id="PS51000">
    <property type="entry name" value="HTH_DEOR_2"/>
    <property type="match status" value="1"/>
</dbReference>
<dbReference type="PANTHER" id="PTHR30146:SF155">
    <property type="entry name" value="ALANINE RACEMASE"/>
    <property type="match status" value="1"/>
</dbReference>
<evidence type="ECO:0000256" key="3">
    <source>
        <dbReference type="ARBA" id="ARBA00023163"/>
    </source>
</evidence>
<sequence length="351" mass="36897">MIPHERHSLILRQIELHGMVITAEFAHRHGVSGMTVRRDLVALEEKGLLERVHGGAVAPAPHHPTARRRGPLATIGMVVPSADYYYPAVIRGARAAAGQLGIRLVLGVSGYSVDLETEQVGRLVAGGVDGLLVTPSRTFADDGATYRLLAGAGVPAVVVERSLEGVDPGTAIGSVRSDHGHGAELAVRHLVERGHTRIAVAWRAGPTAAPVLAGVRRAMGALCPGGETLSFPLLGAAAPPADQRRQLEELLDQVRAADVRAVVVLPDQVAMALVDVATGRGWRVPDDLALVGYDDEFAALSPVPLTAVAPPKFDVGHTALRSCVDRLRTGRGPAALTRVDLLPTLAVRESS</sequence>
<protein>
    <submittedName>
        <fullName evidence="5">DeoR family transcriptional regulator</fullName>
    </submittedName>
</protein>
<evidence type="ECO:0000259" key="4">
    <source>
        <dbReference type="PROSITE" id="PS51000"/>
    </source>
</evidence>
<dbReference type="PRINTS" id="PR00037">
    <property type="entry name" value="HTHLACR"/>
</dbReference>
<dbReference type="AlphaFoldDB" id="A0A367YRE0"/>
<keyword evidence="3" id="KW-0804">Transcription</keyword>
<dbReference type="InterPro" id="IPR046335">
    <property type="entry name" value="LacI/GalR-like_sensor"/>
</dbReference>
<dbReference type="PANTHER" id="PTHR30146">
    <property type="entry name" value="LACI-RELATED TRANSCRIPTIONAL REPRESSOR"/>
    <property type="match status" value="1"/>
</dbReference>
<evidence type="ECO:0000256" key="1">
    <source>
        <dbReference type="ARBA" id="ARBA00023015"/>
    </source>
</evidence>
<accession>A0A367YRE0</accession>
<evidence type="ECO:0000313" key="6">
    <source>
        <dbReference type="Proteomes" id="UP000252770"/>
    </source>
</evidence>
<dbReference type="GO" id="GO:0000976">
    <property type="term" value="F:transcription cis-regulatory region binding"/>
    <property type="evidence" value="ECO:0007669"/>
    <property type="project" value="TreeGrafter"/>
</dbReference>
<dbReference type="InterPro" id="IPR001034">
    <property type="entry name" value="DeoR_HTH"/>
</dbReference>
<dbReference type="SUPFAM" id="SSF53822">
    <property type="entry name" value="Periplasmic binding protein-like I"/>
    <property type="match status" value="1"/>
</dbReference>
<dbReference type="PROSITE" id="PS00894">
    <property type="entry name" value="HTH_DEOR_1"/>
    <property type="match status" value="1"/>
</dbReference>
<reference evidence="5 6" key="1">
    <citation type="submission" date="2018-07" db="EMBL/GenBank/DDBJ databases">
        <title>Desertimonas flava gen. nov. sp. nov.</title>
        <authorList>
            <person name="Liu S."/>
        </authorList>
    </citation>
    <scope>NUCLEOTIDE SEQUENCE [LARGE SCALE GENOMIC DNA]</scope>
    <source>
        <strain evidence="5 6">16Sb5-5</strain>
    </source>
</reference>
<dbReference type="Pfam" id="PF08220">
    <property type="entry name" value="HTH_DeoR"/>
    <property type="match status" value="1"/>
</dbReference>
<dbReference type="CDD" id="cd06267">
    <property type="entry name" value="PBP1_LacI_sugar_binding-like"/>
    <property type="match status" value="1"/>
</dbReference>
<dbReference type="InterPro" id="IPR036390">
    <property type="entry name" value="WH_DNA-bd_sf"/>
</dbReference>
<keyword evidence="1" id="KW-0805">Transcription regulation</keyword>
<gene>
    <name evidence="5" type="ORF">DT076_16260</name>
</gene>
<comment type="caution">
    <text evidence="5">The sequence shown here is derived from an EMBL/GenBank/DDBJ whole genome shotgun (WGS) entry which is preliminary data.</text>
</comment>
<name>A0A367YRE0_9ACTN</name>
<evidence type="ECO:0000313" key="5">
    <source>
        <dbReference type="EMBL" id="RCK68463.1"/>
    </source>
</evidence>
<dbReference type="EMBL" id="QOUI01000011">
    <property type="protein sequence ID" value="RCK68463.1"/>
    <property type="molecule type" value="Genomic_DNA"/>
</dbReference>
<dbReference type="GO" id="GO:0003700">
    <property type="term" value="F:DNA-binding transcription factor activity"/>
    <property type="evidence" value="ECO:0007669"/>
    <property type="project" value="InterPro"/>
</dbReference>
<dbReference type="Gene3D" id="3.40.50.2300">
    <property type="match status" value="2"/>
</dbReference>
<dbReference type="Pfam" id="PF13377">
    <property type="entry name" value="Peripla_BP_3"/>
    <property type="match status" value="1"/>
</dbReference>
<feature type="domain" description="HTH deoR-type" evidence="4">
    <location>
        <begin position="3"/>
        <end position="58"/>
    </location>
</feature>
<dbReference type="InterPro" id="IPR028082">
    <property type="entry name" value="Peripla_BP_I"/>
</dbReference>
<evidence type="ECO:0000256" key="2">
    <source>
        <dbReference type="ARBA" id="ARBA00023125"/>
    </source>
</evidence>
<dbReference type="Proteomes" id="UP000252770">
    <property type="component" value="Unassembled WGS sequence"/>
</dbReference>
<dbReference type="InterPro" id="IPR018356">
    <property type="entry name" value="Tscrpt_reg_HTH_DeoR_CS"/>
</dbReference>
<keyword evidence="2" id="KW-0238">DNA-binding</keyword>
<dbReference type="SMART" id="SM00420">
    <property type="entry name" value="HTH_DEOR"/>
    <property type="match status" value="1"/>
</dbReference>
<proteinExistence type="predicted"/>